<protein>
    <submittedName>
        <fullName evidence="1">Uncharacterized protein</fullName>
    </submittedName>
</protein>
<proteinExistence type="predicted"/>
<accession>A0ABW0UKQ4</accession>
<comment type="caution">
    <text evidence="1">The sequence shown here is derived from an EMBL/GenBank/DDBJ whole genome shotgun (WGS) entry which is preliminary data.</text>
</comment>
<name>A0ABW0UKQ4_9ACTN</name>
<reference evidence="2" key="1">
    <citation type="journal article" date="2019" name="Int. J. Syst. Evol. Microbiol.">
        <title>The Global Catalogue of Microorganisms (GCM) 10K type strain sequencing project: providing services to taxonomists for standard genome sequencing and annotation.</title>
        <authorList>
            <consortium name="The Broad Institute Genomics Platform"/>
            <consortium name="The Broad Institute Genome Sequencing Center for Infectious Disease"/>
            <person name="Wu L."/>
            <person name="Ma J."/>
        </authorList>
    </citation>
    <scope>NUCLEOTIDE SEQUENCE [LARGE SCALE GENOMIC DNA]</scope>
    <source>
        <strain evidence="2">CGMCC 4.7248</strain>
    </source>
</reference>
<keyword evidence="2" id="KW-1185">Reference proteome</keyword>
<dbReference type="EMBL" id="JBHSNY010000002">
    <property type="protein sequence ID" value="MFC5633608.1"/>
    <property type="molecule type" value="Genomic_DNA"/>
</dbReference>
<dbReference type="InterPro" id="IPR036390">
    <property type="entry name" value="WH_DNA-bd_sf"/>
</dbReference>
<dbReference type="RefSeq" id="WP_381018788.1">
    <property type="nucleotide sequence ID" value="NZ_JBHSNY010000002.1"/>
</dbReference>
<gene>
    <name evidence="1" type="ORF">ACFPZJ_07340</name>
</gene>
<evidence type="ECO:0000313" key="1">
    <source>
        <dbReference type="EMBL" id="MFC5633608.1"/>
    </source>
</evidence>
<evidence type="ECO:0000313" key="2">
    <source>
        <dbReference type="Proteomes" id="UP001596154"/>
    </source>
</evidence>
<dbReference type="SUPFAM" id="SSF46785">
    <property type="entry name" value="Winged helix' DNA-binding domain"/>
    <property type="match status" value="1"/>
</dbReference>
<dbReference type="Proteomes" id="UP001596154">
    <property type="component" value="Unassembled WGS sequence"/>
</dbReference>
<sequence>MPDLTTRRQQLLAAIRQHGRPVTTQLAEQLLTGTWPTYGRNTARKDLRGLARCGHLTAVDIDGRRLYHPTTTREDGRS</sequence>
<organism evidence="1 2">
    <name type="scientific">Streptomyces bullii</name>
    <dbReference type="NCBI Taxonomy" id="349910"/>
    <lineage>
        <taxon>Bacteria</taxon>
        <taxon>Bacillati</taxon>
        <taxon>Actinomycetota</taxon>
        <taxon>Actinomycetes</taxon>
        <taxon>Kitasatosporales</taxon>
        <taxon>Streptomycetaceae</taxon>
        <taxon>Streptomyces</taxon>
    </lineage>
</organism>